<proteinExistence type="inferred from homology"/>
<evidence type="ECO:0000313" key="6">
    <source>
        <dbReference type="EMBL" id="KAG7390846.1"/>
    </source>
</evidence>
<accession>A0A8T1WBX3</accession>
<comment type="function">
    <text evidence="5">Effector that suppresses plant defense responses during pathogen infection.</text>
</comment>
<dbReference type="Proteomes" id="UP000693981">
    <property type="component" value="Unassembled WGS sequence"/>
</dbReference>
<dbReference type="GO" id="GO:0005576">
    <property type="term" value="C:extracellular region"/>
    <property type="evidence" value="ECO:0007669"/>
    <property type="project" value="UniProtKB-SubCell"/>
</dbReference>
<dbReference type="AlphaFoldDB" id="A0A8T1WBX3"/>
<dbReference type="OrthoDB" id="119380at2759"/>
<sequence>MGFSHFALVVVVTLLVSCETLSESIHSDQAKLSTATSSVFPSSSTAANPGRRFLRADKIPDQDADFSAEGTHQTLDDDTTEERLFSSLSAFSKKVATSMKNKAVGRSVNIKLFAAAEKSPVAVKNVLGLGKLSTSAAKAHPNYKYYEEVAEIQLAKWLNFDLSTGDVWRKFGLDKMPLATAEKSIDYGFYQQYVKLFDAELIREAKLRSGWRYSDEEFAKIFRAAS</sequence>
<evidence type="ECO:0000256" key="4">
    <source>
        <dbReference type="ARBA" id="ARBA00022729"/>
    </source>
</evidence>
<dbReference type="Pfam" id="PF16810">
    <property type="entry name" value="RXLR"/>
    <property type="match status" value="1"/>
</dbReference>
<keyword evidence="3 5" id="KW-0964">Secreted</keyword>
<name>A0A8T1WBX3_9STRA</name>
<evidence type="ECO:0000256" key="1">
    <source>
        <dbReference type="ARBA" id="ARBA00004613"/>
    </source>
</evidence>
<reference evidence="6" key="1">
    <citation type="submission" date="2021-02" db="EMBL/GenBank/DDBJ databases">
        <authorList>
            <person name="Palmer J.M."/>
        </authorList>
    </citation>
    <scope>NUCLEOTIDE SEQUENCE</scope>
    <source>
        <strain evidence="6">SCRP23</strain>
    </source>
</reference>
<organism evidence="6 7">
    <name type="scientific">Phytophthora boehmeriae</name>
    <dbReference type="NCBI Taxonomy" id="109152"/>
    <lineage>
        <taxon>Eukaryota</taxon>
        <taxon>Sar</taxon>
        <taxon>Stramenopiles</taxon>
        <taxon>Oomycota</taxon>
        <taxon>Peronosporomycetes</taxon>
        <taxon>Peronosporales</taxon>
        <taxon>Peronosporaceae</taxon>
        <taxon>Phytophthora</taxon>
    </lineage>
</organism>
<comment type="caution">
    <text evidence="6">The sequence shown here is derived from an EMBL/GenBank/DDBJ whole genome shotgun (WGS) entry which is preliminary data.</text>
</comment>
<feature type="signal peptide" evidence="5">
    <location>
        <begin position="1"/>
        <end position="22"/>
    </location>
</feature>
<evidence type="ECO:0000256" key="2">
    <source>
        <dbReference type="ARBA" id="ARBA00010400"/>
    </source>
</evidence>
<evidence type="ECO:0000313" key="7">
    <source>
        <dbReference type="Proteomes" id="UP000693981"/>
    </source>
</evidence>
<dbReference type="EMBL" id="JAGDFL010000372">
    <property type="protein sequence ID" value="KAG7390846.1"/>
    <property type="molecule type" value="Genomic_DNA"/>
</dbReference>
<comment type="similarity">
    <text evidence="2 5">Belongs to the RxLR effector family.</text>
</comment>
<protein>
    <recommendedName>
        <fullName evidence="5">RxLR effector protein</fullName>
    </recommendedName>
</protein>
<gene>
    <name evidence="6" type="ORF">PHYBOEH_006904</name>
</gene>
<evidence type="ECO:0000256" key="5">
    <source>
        <dbReference type="RuleBase" id="RU367124"/>
    </source>
</evidence>
<dbReference type="InterPro" id="IPR031825">
    <property type="entry name" value="RXLR"/>
</dbReference>
<comment type="subcellular location">
    <subcellularLocation>
        <location evidence="1 5">Secreted</location>
    </subcellularLocation>
</comment>
<evidence type="ECO:0000256" key="3">
    <source>
        <dbReference type="ARBA" id="ARBA00022525"/>
    </source>
</evidence>
<keyword evidence="4 5" id="KW-0732">Signal</keyword>
<keyword evidence="7" id="KW-1185">Reference proteome</keyword>
<feature type="chain" id="PRO_5035968559" description="RxLR effector protein" evidence="5">
    <location>
        <begin position="23"/>
        <end position="226"/>
    </location>
</feature>
<comment type="domain">
    <text evidence="5">The RxLR-dEER motif acts to carry the protein into the host cell cytoplasm through binding to cell surface phosphatidylinositol-3-phosphate.</text>
</comment>